<evidence type="ECO:0000313" key="4">
    <source>
        <dbReference type="EMBL" id="EKC39575.1"/>
    </source>
</evidence>
<evidence type="ECO:0000256" key="1">
    <source>
        <dbReference type="ARBA" id="ARBA00022723"/>
    </source>
</evidence>
<evidence type="ECO:0000256" key="2">
    <source>
        <dbReference type="ARBA" id="ARBA00023008"/>
    </source>
</evidence>
<feature type="domain" description="Tyrosinase copper-binding" evidence="3">
    <location>
        <begin position="165"/>
        <end position="339"/>
    </location>
</feature>
<keyword evidence="2" id="KW-0186">Copper</keyword>
<dbReference type="EMBL" id="JH818493">
    <property type="protein sequence ID" value="EKC39575.1"/>
    <property type="molecule type" value="Genomic_DNA"/>
</dbReference>
<dbReference type="InParanoid" id="K1RE44"/>
<protein>
    <submittedName>
        <fullName evidence="4">Putative tyrosinase-like protein tyr-3</fullName>
    </submittedName>
</protein>
<reference evidence="4" key="1">
    <citation type="journal article" date="2012" name="Nature">
        <title>The oyster genome reveals stress adaptation and complexity of shell formation.</title>
        <authorList>
            <person name="Zhang G."/>
            <person name="Fang X."/>
            <person name="Guo X."/>
            <person name="Li L."/>
            <person name="Luo R."/>
            <person name="Xu F."/>
            <person name="Yang P."/>
            <person name="Zhang L."/>
            <person name="Wang X."/>
            <person name="Qi H."/>
            <person name="Xiong Z."/>
            <person name="Que H."/>
            <person name="Xie Y."/>
            <person name="Holland P.W."/>
            <person name="Paps J."/>
            <person name="Zhu Y."/>
            <person name="Wu F."/>
            <person name="Chen Y."/>
            <person name="Wang J."/>
            <person name="Peng C."/>
            <person name="Meng J."/>
            <person name="Yang L."/>
            <person name="Liu J."/>
            <person name="Wen B."/>
            <person name="Zhang N."/>
            <person name="Huang Z."/>
            <person name="Zhu Q."/>
            <person name="Feng Y."/>
            <person name="Mount A."/>
            <person name="Hedgecock D."/>
            <person name="Xu Z."/>
            <person name="Liu Y."/>
            <person name="Domazet-Loso T."/>
            <person name="Du Y."/>
            <person name="Sun X."/>
            <person name="Zhang S."/>
            <person name="Liu B."/>
            <person name="Cheng P."/>
            <person name="Jiang X."/>
            <person name="Li J."/>
            <person name="Fan D."/>
            <person name="Wang W."/>
            <person name="Fu W."/>
            <person name="Wang T."/>
            <person name="Wang B."/>
            <person name="Zhang J."/>
            <person name="Peng Z."/>
            <person name="Li Y."/>
            <person name="Li N."/>
            <person name="Wang J."/>
            <person name="Chen M."/>
            <person name="He Y."/>
            <person name="Tan F."/>
            <person name="Song X."/>
            <person name="Zheng Q."/>
            <person name="Huang R."/>
            <person name="Yang H."/>
            <person name="Du X."/>
            <person name="Chen L."/>
            <person name="Yang M."/>
            <person name="Gaffney P.M."/>
            <person name="Wang S."/>
            <person name="Luo L."/>
            <person name="She Z."/>
            <person name="Ming Y."/>
            <person name="Huang W."/>
            <person name="Zhang S."/>
            <person name="Huang B."/>
            <person name="Zhang Y."/>
            <person name="Qu T."/>
            <person name="Ni P."/>
            <person name="Miao G."/>
            <person name="Wang J."/>
            <person name="Wang Q."/>
            <person name="Steinberg C.E."/>
            <person name="Wang H."/>
            <person name="Li N."/>
            <person name="Qian L."/>
            <person name="Zhang G."/>
            <person name="Li Y."/>
            <person name="Yang H."/>
            <person name="Liu X."/>
            <person name="Wang J."/>
            <person name="Yin Y."/>
            <person name="Wang J."/>
        </authorList>
    </citation>
    <scope>NUCLEOTIDE SEQUENCE [LARGE SCALE GENOMIC DNA]</scope>
    <source>
        <strain evidence="4">05x7-T-G4-1.051#20</strain>
    </source>
</reference>
<dbReference type="Gene3D" id="1.10.1280.10">
    <property type="entry name" value="Di-copper center containing domain from catechol oxidase"/>
    <property type="match status" value="1"/>
</dbReference>
<keyword evidence="1" id="KW-0479">Metal-binding</keyword>
<organism evidence="4">
    <name type="scientific">Magallana gigas</name>
    <name type="common">Pacific oyster</name>
    <name type="synonym">Crassostrea gigas</name>
    <dbReference type="NCBI Taxonomy" id="29159"/>
    <lineage>
        <taxon>Eukaryota</taxon>
        <taxon>Metazoa</taxon>
        <taxon>Spiralia</taxon>
        <taxon>Lophotrochozoa</taxon>
        <taxon>Mollusca</taxon>
        <taxon>Bivalvia</taxon>
        <taxon>Autobranchia</taxon>
        <taxon>Pteriomorphia</taxon>
        <taxon>Ostreida</taxon>
        <taxon>Ostreoidea</taxon>
        <taxon>Ostreidae</taxon>
        <taxon>Magallana</taxon>
    </lineage>
</organism>
<name>K1RE44_MAGGI</name>
<gene>
    <name evidence="4" type="ORF">CGI_10017214</name>
</gene>
<dbReference type="GO" id="GO:0046872">
    <property type="term" value="F:metal ion binding"/>
    <property type="evidence" value="ECO:0007669"/>
    <property type="project" value="UniProtKB-KW"/>
</dbReference>
<proteinExistence type="predicted"/>
<evidence type="ECO:0000259" key="3">
    <source>
        <dbReference type="Pfam" id="PF00264"/>
    </source>
</evidence>
<dbReference type="GO" id="GO:0016491">
    <property type="term" value="F:oxidoreductase activity"/>
    <property type="evidence" value="ECO:0007669"/>
    <property type="project" value="InterPro"/>
</dbReference>
<accession>K1RE44</accession>
<sequence>MVRDQPYFENYILVSEIMILNQKMSRHYSYRFLLGLALCLPFIFGKVQEIQTPIELQECFFYKSLNTSVAEVPGKLIEDFCLRKYSLSQYEENTQKNISAEGVRYLESLYRQIDAETQLTRKKRQTTATWRVRSEIRTLSAAQRNRIFGCLNRLKRDFTIDRTRSIYDLIGSLHSGQAAQLMHNGPGFLGRHTLYVLALETACRTPIPYWDFMMDGAMNDPTSSAVWSNTFFGNGNGPVRTGFCGNWVTPQNTPIIRNVGAGGVRLPRRDALRALMSRTRTSEITEPQPAMSVFSIEVHHNAVHNHIDGHFSALDTSPFDPVFWFLHSMFHYMWYMFKNNQRARGVDPQRDYPRGPNVPQGHEFFQRVNFMPFVRPMTNLETFSDRYDRIVRYTPLPRCPTCGGSRYLVCLQGVCVARSRGTGNIPGLVRRPTGLRRVRTIVRGKRSANIDNNSVLLQSHAEALSALDRSYTNTLMINGHYTPKDWVYLNVRVIYERPKSDVFNSTVDGRDMYDPSSFYDGGKELGINNRVLYKQRCEPSGSGATKVFVQSDGLNYHGRYKEFAILDERQAVSSAIVQVAVRKPSDENSNAYLSAYDSCGRVCRPVCSVQKGSSSAYKACSGSFKITNEYPLMYSNSYESAISSLWHLSLDGKGPLFTNHFSAITFICDHQNLWPWSKY</sequence>
<dbReference type="PANTHER" id="PTHR11474">
    <property type="entry name" value="TYROSINASE FAMILY MEMBER"/>
    <property type="match status" value="1"/>
</dbReference>
<dbReference type="SUPFAM" id="SSF48056">
    <property type="entry name" value="Di-copper centre-containing domain"/>
    <property type="match status" value="1"/>
</dbReference>
<dbReference type="InterPro" id="IPR050316">
    <property type="entry name" value="Tyrosinase/Hemocyanin"/>
</dbReference>
<dbReference type="Pfam" id="PF00264">
    <property type="entry name" value="Tyrosinase"/>
    <property type="match status" value="1"/>
</dbReference>
<dbReference type="AlphaFoldDB" id="K1RE44"/>
<dbReference type="HOGENOM" id="CLU_012415_0_0_1"/>
<dbReference type="InterPro" id="IPR008922">
    <property type="entry name" value="Di-copper_centre_dom_sf"/>
</dbReference>
<dbReference type="PANTHER" id="PTHR11474:SF126">
    <property type="entry name" value="TYROSINASE-LIKE PROTEIN TYR-1-RELATED"/>
    <property type="match status" value="1"/>
</dbReference>
<dbReference type="InterPro" id="IPR002227">
    <property type="entry name" value="Tyrosinase_Cu-bd"/>
</dbReference>